<keyword evidence="3" id="KW-1185">Reference proteome</keyword>
<dbReference type="OrthoDB" id="2415740at2759"/>
<evidence type="ECO:0000313" key="2">
    <source>
        <dbReference type="EMBL" id="OAQ35774.1"/>
    </source>
</evidence>
<dbReference type="EMBL" id="KV442013">
    <property type="protein sequence ID" value="OAQ35774.1"/>
    <property type="molecule type" value="Genomic_DNA"/>
</dbReference>
<sequence length="95" mass="10385">MKISLSVAALGAILIASSAEAVRVCRSGWQDDNTCGYNCQNGDPIDGQWCRNFKSELAKNGANCWGDCNASNGFQFWCSKSSLSPRECNPHFWST</sequence>
<reference evidence="2 3" key="1">
    <citation type="submission" date="2016-05" db="EMBL/GenBank/DDBJ databases">
        <title>Genome sequencing reveals origins of a unique bacterial endosymbiosis in the earliest lineages of terrestrial Fungi.</title>
        <authorList>
            <consortium name="DOE Joint Genome Institute"/>
            <person name="Uehling J."/>
            <person name="Gryganskyi A."/>
            <person name="Hameed K."/>
            <person name="Tschaplinski T."/>
            <person name="Misztal P."/>
            <person name="Wu S."/>
            <person name="Desiro A."/>
            <person name="Vande Pol N."/>
            <person name="Du Z.-Y."/>
            <person name="Zienkiewicz A."/>
            <person name="Zienkiewicz K."/>
            <person name="Morin E."/>
            <person name="Tisserant E."/>
            <person name="Splivallo R."/>
            <person name="Hainaut M."/>
            <person name="Henrissat B."/>
            <person name="Ohm R."/>
            <person name="Kuo A."/>
            <person name="Yan J."/>
            <person name="Lipzen A."/>
            <person name="Nolan M."/>
            <person name="Labutti K."/>
            <person name="Barry K."/>
            <person name="Goldstein A."/>
            <person name="Labbe J."/>
            <person name="Schadt C."/>
            <person name="Tuskan G."/>
            <person name="Grigoriev I."/>
            <person name="Martin F."/>
            <person name="Vilgalys R."/>
            <person name="Bonito G."/>
        </authorList>
    </citation>
    <scope>NUCLEOTIDE SEQUENCE [LARGE SCALE GENOMIC DNA]</scope>
    <source>
        <strain evidence="2 3">AG-77</strain>
    </source>
</reference>
<proteinExistence type="predicted"/>
<dbReference type="AlphaFoldDB" id="A0A197KHE3"/>
<organism evidence="2 3">
    <name type="scientific">Linnemannia elongata AG-77</name>
    <dbReference type="NCBI Taxonomy" id="1314771"/>
    <lineage>
        <taxon>Eukaryota</taxon>
        <taxon>Fungi</taxon>
        <taxon>Fungi incertae sedis</taxon>
        <taxon>Mucoromycota</taxon>
        <taxon>Mortierellomycotina</taxon>
        <taxon>Mortierellomycetes</taxon>
        <taxon>Mortierellales</taxon>
        <taxon>Mortierellaceae</taxon>
        <taxon>Linnemannia</taxon>
    </lineage>
</organism>
<name>A0A197KHE3_9FUNG</name>
<accession>A0A197KHE3</accession>
<evidence type="ECO:0000313" key="3">
    <source>
        <dbReference type="Proteomes" id="UP000078512"/>
    </source>
</evidence>
<feature type="signal peptide" evidence="1">
    <location>
        <begin position="1"/>
        <end position="21"/>
    </location>
</feature>
<evidence type="ECO:0000256" key="1">
    <source>
        <dbReference type="SAM" id="SignalP"/>
    </source>
</evidence>
<dbReference type="Proteomes" id="UP000078512">
    <property type="component" value="Unassembled WGS sequence"/>
</dbReference>
<feature type="chain" id="PRO_5008276906" evidence="1">
    <location>
        <begin position="22"/>
        <end position="95"/>
    </location>
</feature>
<protein>
    <submittedName>
        <fullName evidence="2">Uncharacterized protein</fullName>
    </submittedName>
</protein>
<gene>
    <name evidence="2" type="ORF">K457DRAFT_132464</name>
</gene>
<keyword evidence="1" id="KW-0732">Signal</keyword>